<dbReference type="GO" id="GO:0070847">
    <property type="term" value="C:core mediator complex"/>
    <property type="evidence" value="ECO:0007669"/>
    <property type="project" value="TreeGrafter"/>
</dbReference>
<dbReference type="GO" id="GO:0003712">
    <property type="term" value="F:transcription coregulator activity"/>
    <property type="evidence" value="ECO:0007669"/>
    <property type="project" value="InterPro"/>
</dbReference>
<reference evidence="10 11" key="1">
    <citation type="submission" date="2015-03" db="EMBL/GenBank/DDBJ databases">
        <authorList>
            <person name="Radwan O."/>
            <person name="Al-Naeli F.A."/>
            <person name="Rendon G.A."/>
            <person name="Fields C."/>
        </authorList>
    </citation>
    <scope>NUCLEOTIDE SEQUENCE [LARGE SCALE GENOMIC DNA]</scope>
    <source>
        <strain evidence="10">CR-DP1</strain>
    </source>
</reference>
<dbReference type="GO" id="GO:0000978">
    <property type="term" value="F:RNA polymerase II cis-regulatory region sequence-specific DNA binding"/>
    <property type="evidence" value="ECO:0007669"/>
    <property type="project" value="TreeGrafter"/>
</dbReference>
<comment type="caution">
    <text evidence="10">The sequence shown here is derived from an EMBL/GenBank/DDBJ whole genome shotgun (WGS) entry which is preliminary data.</text>
</comment>
<accession>A0A0F4ZID2</accession>
<dbReference type="Pfam" id="PF10232">
    <property type="entry name" value="Med8"/>
    <property type="match status" value="1"/>
</dbReference>
<dbReference type="GO" id="GO:0016592">
    <property type="term" value="C:mediator complex"/>
    <property type="evidence" value="ECO:0007669"/>
    <property type="project" value="InterPro"/>
</dbReference>
<evidence type="ECO:0000313" key="10">
    <source>
        <dbReference type="EMBL" id="KKA29970.1"/>
    </source>
</evidence>
<evidence type="ECO:0000256" key="3">
    <source>
        <dbReference type="ARBA" id="ARBA00020637"/>
    </source>
</evidence>
<dbReference type="GO" id="GO:0006357">
    <property type="term" value="P:regulation of transcription by RNA polymerase II"/>
    <property type="evidence" value="ECO:0007669"/>
    <property type="project" value="InterPro"/>
</dbReference>
<comment type="subcellular location">
    <subcellularLocation>
        <location evidence="1 9">Nucleus</location>
    </subcellularLocation>
</comment>
<evidence type="ECO:0000256" key="9">
    <source>
        <dbReference type="RuleBase" id="RU364144"/>
    </source>
</evidence>
<dbReference type="PANTHER" id="PTHR13074:SF9">
    <property type="entry name" value="MEDIATOR OF RNA POLYMERASE II TRANSCRIPTION SUBUNIT 8"/>
    <property type="match status" value="1"/>
</dbReference>
<keyword evidence="4 9" id="KW-0805">Transcription regulation</keyword>
<dbReference type="EMBL" id="LAEV01000612">
    <property type="protein sequence ID" value="KKA29970.1"/>
    <property type="molecule type" value="Genomic_DNA"/>
</dbReference>
<evidence type="ECO:0000256" key="1">
    <source>
        <dbReference type="ARBA" id="ARBA00004123"/>
    </source>
</evidence>
<evidence type="ECO:0000313" key="11">
    <source>
        <dbReference type="Proteomes" id="UP000033483"/>
    </source>
</evidence>
<proteinExistence type="inferred from homology"/>
<evidence type="ECO:0000256" key="5">
    <source>
        <dbReference type="ARBA" id="ARBA00023159"/>
    </source>
</evidence>
<keyword evidence="7 9" id="KW-0539">Nucleus</keyword>
<organism evidence="10 11">
    <name type="scientific">Thielaviopsis punctulata</name>
    <dbReference type="NCBI Taxonomy" id="72032"/>
    <lineage>
        <taxon>Eukaryota</taxon>
        <taxon>Fungi</taxon>
        <taxon>Dikarya</taxon>
        <taxon>Ascomycota</taxon>
        <taxon>Pezizomycotina</taxon>
        <taxon>Sordariomycetes</taxon>
        <taxon>Hypocreomycetidae</taxon>
        <taxon>Microascales</taxon>
        <taxon>Ceratocystidaceae</taxon>
        <taxon>Thielaviopsis</taxon>
    </lineage>
</organism>
<sequence>MSSLKVTPDELRTLDTMRQSWQQLSNSIESLKLDVINNKPLPICNSESLHAMQNIIFKDIVSIRNLMDHNSDLFQRLVVHPSTNFPGRSQENVLMQLLRKKPEPNVQEVMEQGRQRGLAVAFPDGTPTTLATAGAAGSAPPYVPSKNTTAAAARTEELSSEQLTALRSMWSDMRTWMQARVIEYATKEANEIYTKEEREMGIENVQTGLKHNLDWDSEDDEDDEEDTSAEAVAKREAAALAAMPVTERPGYIEPERILSFIHRMDWELPANIEFASQQAKPRASQSQRR</sequence>
<dbReference type="InterPro" id="IPR019364">
    <property type="entry name" value="Mediatior_Med8_fun/met"/>
</dbReference>
<evidence type="ECO:0000256" key="2">
    <source>
        <dbReference type="ARBA" id="ARBA00005716"/>
    </source>
</evidence>
<dbReference type="AlphaFoldDB" id="A0A0F4ZID2"/>
<comment type="subunit">
    <text evidence="9">Component of the Mediator complex.</text>
</comment>
<evidence type="ECO:0000256" key="6">
    <source>
        <dbReference type="ARBA" id="ARBA00023163"/>
    </source>
</evidence>
<comment type="similarity">
    <text evidence="2 9">Belongs to the Mediator complex subunit 8 family.</text>
</comment>
<protein>
    <recommendedName>
        <fullName evidence="3 9">Mediator of RNA polymerase II transcription subunit 8</fullName>
    </recommendedName>
    <alternativeName>
        <fullName evidence="8 9">Mediator complex subunit 8</fullName>
    </alternativeName>
</protein>
<name>A0A0F4ZID2_9PEZI</name>
<evidence type="ECO:0000256" key="8">
    <source>
        <dbReference type="ARBA" id="ARBA00031261"/>
    </source>
</evidence>
<evidence type="ECO:0000256" key="7">
    <source>
        <dbReference type="ARBA" id="ARBA00023242"/>
    </source>
</evidence>
<dbReference type="OrthoDB" id="5329317at2759"/>
<keyword evidence="6 9" id="KW-0804">Transcription</keyword>
<keyword evidence="11" id="KW-1185">Reference proteome</keyword>
<evidence type="ECO:0000256" key="4">
    <source>
        <dbReference type="ARBA" id="ARBA00023015"/>
    </source>
</evidence>
<dbReference type="Proteomes" id="UP000033483">
    <property type="component" value="Unassembled WGS sequence"/>
</dbReference>
<comment type="function">
    <text evidence="9">Component of the Mediator complex, a coactivator involved in the regulated transcription of nearly all RNA polymerase II-dependent genes. Mediator functions as a bridge to convey information from gene-specific regulatory proteins to the basal RNA polymerase II transcription machinery. Mediator is recruited to promoters by direct interactions with regulatory proteins and serves as a scaffold for the assembly of a functional preinitiation complex with RNA polymerase II and the general transcription factors.</text>
</comment>
<keyword evidence="5 9" id="KW-0010">Activator</keyword>
<dbReference type="Gene3D" id="6.10.250.2610">
    <property type="match status" value="1"/>
</dbReference>
<gene>
    <name evidence="9" type="primary">MED8</name>
    <name evidence="10" type="ORF">TD95_003776</name>
</gene>
<dbReference type="PANTHER" id="PTHR13074">
    <property type="entry name" value="MEDIATOR OF RNA POLYMERASE II TRANSCRIPTION SUBUNIT 8"/>
    <property type="match status" value="1"/>
</dbReference>